<name>A0ABQ7QHD7_PLUXY</name>
<feature type="domain" description="CHHC U11-48K-type" evidence="14">
    <location>
        <begin position="56"/>
        <end position="83"/>
    </location>
</feature>
<evidence type="ECO:0000259" key="14">
    <source>
        <dbReference type="PROSITE" id="PS51800"/>
    </source>
</evidence>
<dbReference type="InterPro" id="IPR021721">
    <property type="entry name" value="Znf_CCCH-type_TRM13"/>
</dbReference>
<dbReference type="EMBL" id="JAHIBW010000014">
    <property type="protein sequence ID" value="KAG7304648.1"/>
    <property type="molecule type" value="Genomic_DNA"/>
</dbReference>
<comment type="similarity">
    <text evidence="1 12">Belongs to the methyltransferase TRM13 family.</text>
</comment>
<evidence type="ECO:0000313" key="15">
    <source>
        <dbReference type="EMBL" id="KAG7304648.1"/>
    </source>
</evidence>
<dbReference type="PROSITE" id="PS51800">
    <property type="entry name" value="ZF_CHHC_U11_48K"/>
    <property type="match status" value="1"/>
</dbReference>
<dbReference type="EC" id="2.1.1.225" evidence="12"/>
<evidence type="ECO:0000256" key="12">
    <source>
        <dbReference type="RuleBase" id="RU367103"/>
    </source>
</evidence>
<dbReference type="Pfam" id="PF05206">
    <property type="entry name" value="TRM13"/>
    <property type="match status" value="1"/>
</dbReference>
<keyword evidence="16" id="KW-1185">Reference proteome</keyword>
<gene>
    <name evidence="15" type="ORF">JYU34_009989</name>
</gene>
<dbReference type="PANTHER" id="PTHR12998:SF0">
    <property type="entry name" value="TRNA:M(4)X MODIFICATION ENZYME TRM13 HOMOLOG"/>
    <property type="match status" value="1"/>
</dbReference>
<keyword evidence="6 12" id="KW-0479">Metal-binding</keyword>
<evidence type="ECO:0000256" key="4">
    <source>
        <dbReference type="ARBA" id="ARBA00022691"/>
    </source>
</evidence>
<evidence type="ECO:0000256" key="10">
    <source>
        <dbReference type="ARBA" id="ARBA00048635"/>
    </source>
</evidence>
<evidence type="ECO:0000256" key="2">
    <source>
        <dbReference type="ARBA" id="ARBA00022603"/>
    </source>
</evidence>
<evidence type="ECO:0000256" key="13">
    <source>
        <dbReference type="SAM" id="MobiDB-lite"/>
    </source>
</evidence>
<keyword evidence="3 12" id="KW-0808">Transferase</keyword>
<organism evidence="15 16">
    <name type="scientific">Plutella xylostella</name>
    <name type="common">Diamondback moth</name>
    <name type="synonym">Plutella maculipennis</name>
    <dbReference type="NCBI Taxonomy" id="51655"/>
    <lineage>
        <taxon>Eukaryota</taxon>
        <taxon>Metazoa</taxon>
        <taxon>Ecdysozoa</taxon>
        <taxon>Arthropoda</taxon>
        <taxon>Hexapoda</taxon>
        <taxon>Insecta</taxon>
        <taxon>Pterygota</taxon>
        <taxon>Neoptera</taxon>
        <taxon>Endopterygota</taxon>
        <taxon>Lepidoptera</taxon>
        <taxon>Glossata</taxon>
        <taxon>Ditrysia</taxon>
        <taxon>Yponomeutoidea</taxon>
        <taxon>Plutellidae</taxon>
        <taxon>Plutella</taxon>
    </lineage>
</organism>
<evidence type="ECO:0000256" key="3">
    <source>
        <dbReference type="ARBA" id="ARBA00022679"/>
    </source>
</evidence>
<protein>
    <recommendedName>
        <fullName evidence="12">tRNA:m(4)X modification enzyme TRM13</fullName>
        <ecNumber evidence="12">2.1.1.225</ecNumber>
    </recommendedName>
</protein>
<evidence type="ECO:0000256" key="1">
    <source>
        <dbReference type="ARBA" id="ARBA00005265"/>
    </source>
</evidence>
<keyword evidence="8 12" id="KW-0862">Zinc</keyword>
<dbReference type="Proteomes" id="UP000823941">
    <property type="component" value="Chromosome 14"/>
</dbReference>
<dbReference type="InterPro" id="IPR007871">
    <property type="entry name" value="Methyltransferase_TRM13"/>
</dbReference>
<dbReference type="Pfam" id="PF05253">
    <property type="entry name" value="zf-U11-48K"/>
    <property type="match status" value="1"/>
</dbReference>
<feature type="region of interest" description="Disordered" evidence="13">
    <location>
        <begin position="336"/>
        <end position="364"/>
    </location>
</feature>
<accession>A0ABQ7QHD7</accession>
<comment type="caution">
    <text evidence="15">The sequence shown here is derived from an EMBL/GenBank/DDBJ whole genome shotgun (WGS) entry which is preliminary data.</text>
</comment>
<evidence type="ECO:0000256" key="11">
    <source>
        <dbReference type="ARBA" id="ARBA00049393"/>
    </source>
</evidence>
<keyword evidence="4 12" id="KW-0949">S-adenosyl-L-methionine</keyword>
<keyword evidence="2 12" id="KW-0489">Methyltransferase</keyword>
<evidence type="ECO:0000256" key="9">
    <source>
        <dbReference type="ARBA" id="ARBA00048165"/>
    </source>
</evidence>
<evidence type="ECO:0000256" key="7">
    <source>
        <dbReference type="ARBA" id="ARBA00022771"/>
    </source>
</evidence>
<comment type="catalytic activity">
    <reaction evidence="10 12">
        <text>cytidine(4) in tRNA(Gly)(GCC) + S-adenosyl-L-methionine = 2'-O-methylcytidine(4) in tRNA(Gly)(GCC) + S-adenosyl-L-homocysteine + H(+)</text>
        <dbReference type="Rhea" id="RHEA:43192"/>
        <dbReference type="Rhea" id="RHEA-COMP:10399"/>
        <dbReference type="Rhea" id="RHEA-COMP:10400"/>
        <dbReference type="ChEBI" id="CHEBI:15378"/>
        <dbReference type="ChEBI" id="CHEBI:57856"/>
        <dbReference type="ChEBI" id="CHEBI:59789"/>
        <dbReference type="ChEBI" id="CHEBI:74495"/>
        <dbReference type="ChEBI" id="CHEBI:82748"/>
        <dbReference type="EC" id="2.1.1.225"/>
    </reaction>
</comment>
<keyword evidence="5 12" id="KW-0819">tRNA processing</keyword>
<dbReference type="InterPro" id="IPR039044">
    <property type="entry name" value="Trm13"/>
</dbReference>
<comment type="catalytic activity">
    <reaction evidence="9 12">
        <text>cytidine(4) in tRNA(Pro) + S-adenosyl-L-methionine = 2'-O-methylcytidine(4) in tRNA(Pro) + S-adenosyl-L-homocysteine + H(+)</text>
        <dbReference type="Rhea" id="RHEA:32767"/>
        <dbReference type="Rhea" id="RHEA-COMP:10397"/>
        <dbReference type="Rhea" id="RHEA-COMP:10398"/>
        <dbReference type="ChEBI" id="CHEBI:15378"/>
        <dbReference type="ChEBI" id="CHEBI:57856"/>
        <dbReference type="ChEBI" id="CHEBI:59789"/>
        <dbReference type="ChEBI" id="CHEBI:74495"/>
        <dbReference type="ChEBI" id="CHEBI:82748"/>
        <dbReference type="EC" id="2.1.1.225"/>
    </reaction>
</comment>
<sequence length="430" mass="48115">MNTSTKTQENEEKPQCRYFVPRKKRLCRMTVRPGKNYCGEHEPEPQENGVGEPDNRVPCPLDPKHTCYASKLEKHLQICNAKQGAVPEYIVHNINAPTETASPPRRPLSQIPKEDLLQLIQKVNHMYEKHIEGNIETLPPRDIHPVVLPEFSEPDRTEASRRHLRQASRLLRLLEDEGLVQDHTCYVELGAGKGHMSYYACRAWCLEGADSVTLLVDRAALRHKRDNKLKERSVVVRLRADLAHLSLARVPAAAARRAVGLAKHLCGVATDYALRCLTSPESLSAARGAALATCCHHRCDRATFIAPQQMQELGISDEEFNILLGIVSWATCGDGRSRDTRNNSPSATENNAEYHTVSDSTAGDTSVKCDGKYLSLSQECREAVGRRAKALIDWARVLYLRSRGFEARLCYYVPTSVSLENVCIIAKKNS</sequence>
<feature type="compositionally biased region" description="Polar residues" evidence="13">
    <location>
        <begin position="342"/>
        <end position="364"/>
    </location>
</feature>
<proteinExistence type="inferred from homology"/>
<dbReference type="InterPro" id="IPR022776">
    <property type="entry name" value="TRM13/UPF0224_CHHC_Znf_dom"/>
</dbReference>
<evidence type="ECO:0000256" key="6">
    <source>
        <dbReference type="ARBA" id="ARBA00022723"/>
    </source>
</evidence>
<evidence type="ECO:0000256" key="8">
    <source>
        <dbReference type="ARBA" id="ARBA00022833"/>
    </source>
</evidence>
<keyword evidence="7 12" id="KW-0863">Zinc-finger</keyword>
<evidence type="ECO:0000313" key="16">
    <source>
        <dbReference type="Proteomes" id="UP000823941"/>
    </source>
</evidence>
<dbReference type="PANTHER" id="PTHR12998">
    <property type="entry name" value="TRNA:M(4)X MODIFICATION ENZYME TRM13 HOMOLOG"/>
    <property type="match status" value="1"/>
</dbReference>
<dbReference type="Pfam" id="PF11722">
    <property type="entry name" value="zf-TRM13_CCCH"/>
    <property type="match status" value="1"/>
</dbReference>
<comment type="catalytic activity">
    <reaction evidence="11 12">
        <text>adenosine(4) in tRNA(His) + S-adenosyl-L-methionine = 2'-O-methyladenosine(4) in tRNA(His) + S-adenosyl-L-homocysteine + H(+)</text>
        <dbReference type="Rhea" id="RHEA:43196"/>
        <dbReference type="Rhea" id="RHEA-COMP:10401"/>
        <dbReference type="Rhea" id="RHEA-COMP:10402"/>
        <dbReference type="ChEBI" id="CHEBI:15378"/>
        <dbReference type="ChEBI" id="CHEBI:57856"/>
        <dbReference type="ChEBI" id="CHEBI:59789"/>
        <dbReference type="ChEBI" id="CHEBI:74411"/>
        <dbReference type="ChEBI" id="CHEBI:74477"/>
        <dbReference type="EC" id="2.1.1.225"/>
    </reaction>
</comment>
<comment type="function">
    <text evidence="12">tRNA methylase which 2'-O-methylates cytidine(4) in tRNA(Pro) and tRNA(Gly)(GCC), and adenosine(4) in tRNA(His).</text>
</comment>
<evidence type="ECO:0000256" key="5">
    <source>
        <dbReference type="ARBA" id="ARBA00022694"/>
    </source>
</evidence>
<reference evidence="15 16" key="1">
    <citation type="submission" date="2021-06" db="EMBL/GenBank/DDBJ databases">
        <title>A haploid diamondback moth (Plutella xylostella L.) genome assembly resolves 31 chromosomes and identifies a diamide resistance mutation.</title>
        <authorList>
            <person name="Ward C.M."/>
            <person name="Perry K.D."/>
            <person name="Baker G."/>
            <person name="Powis K."/>
            <person name="Heckel D.G."/>
            <person name="Baxter S.W."/>
        </authorList>
    </citation>
    <scope>NUCLEOTIDE SEQUENCE [LARGE SCALE GENOMIC DNA]</scope>
    <source>
        <strain evidence="15 16">LV</strain>
        <tissue evidence="15">Single pupa</tissue>
    </source>
</reference>